<dbReference type="SUPFAM" id="SSF53927">
    <property type="entry name" value="Cytidine deaminase-like"/>
    <property type="match status" value="1"/>
</dbReference>
<protein>
    <recommendedName>
        <fullName evidence="2">CMP/dCMP-type deaminase domain-containing protein</fullName>
    </recommendedName>
</protein>
<sequence length="96" mass="10716">VSYPAGLCAERVAIFYAGAKYPDVPAKTLAITAFKDQDFIDEPVTPCGSCLQTLFEHESRFNSHIRLILAGKKKIRIVDKINDLLPLVFDKTYLEG</sequence>
<dbReference type="PROSITE" id="PS00903">
    <property type="entry name" value="CYT_DCMP_DEAMINASES_1"/>
    <property type="match status" value="1"/>
</dbReference>
<dbReference type="GO" id="GO:0016787">
    <property type="term" value="F:hydrolase activity"/>
    <property type="evidence" value="ECO:0007669"/>
    <property type="project" value="InterPro"/>
</dbReference>
<evidence type="ECO:0008006" key="2">
    <source>
        <dbReference type="Google" id="ProtNLM"/>
    </source>
</evidence>
<dbReference type="Gene3D" id="3.40.140.10">
    <property type="entry name" value="Cytidine Deaminase, domain 2"/>
    <property type="match status" value="1"/>
</dbReference>
<feature type="non-terminal residue" evidence="1">
    <location>
        <position position="1"/>
    </location>
</feature>
<dbReference type="InterPro" id="IPR016193">
    <property type="entry name" value="Cytidine_deaminase-like"/>
</dbReference>
<gene>
    <name evidence="1" type="ORF">S01H4_18905</name>
</gene>
<dbReference type="GO" id="GO:0008270">
    <property type="term" value="F:zinc ion binding"/>
    <property type="evidence" value="ECO:0007669"/>
    <property type="project" value="InterPro"/>
</dbReference>
<dbReference type="InterPro" id="IPR016192">
    <property type="entry name" value="APOBEC/CMP_deaminase_Zn-bd"/>
</dbReference>
<organism evidence="1">
    <name type="scientific">marine sediment metagenome</name>
    <dbReference type="NCBI Taxonomy" id="412755"/>
    <lineage>
        <taxon>unclassified sequences</taxon>
        <taxon>metagenomes</taxon>
        <taxon>ecological metagenomes</taxon>
    </lineage>
</organism>
<reference evidence="1" key="1">
    <citation type="journal article" date="2014" name="Front. Microbiol.">
        <title>High frequency of phylogenetically diverse reductive dehalogenase-homologous genes in deep subseafloor sedimentary metagenomes.</title>
        <authorList>
            <person name="Kawai M."/>
            <person name="Futagami T."/>
            <person name="Toyoda A."/>
            <person name="Takaki Y."/>
            <person name="Nishi S."/>
            <person name="Hori S."/>
            <person name="Arai W."/>
            <person name="Tsubouchi T."/>
            <person name="Morono Y."/>
            <person name="Uchiyama I."/>
            <person name="Ito T."/>
            <person name="Fujiyama A."/>
            <person name="Inagaki F."/>
            <person name="Takami H."/>
        </authorList>
    </citation>
    <scope>NUCLEOTIDE SEQUENCE</scope>
    <source>
        <strain evidence="1">Expedition CK06-06</strain>
    </source>
</reference>
<comment type="caution">
    <text evidence="1">The sequence shown here is derived from an EMBL/GenBank/DDBJ whole genome shotgun (WGS) entry which is preliminary data.</text>
</comment>
<proteinExistence type="predicted"/>
<dbReference type="EMBL" id="BART01008399">
    <property type="protein sequence ID" value="GAG53928.1"/>
    <property type="molecule type" value="Genomic_DNA"/>
</dbReference>
<name>X0Z0A7_9ZZZZ</name>
<evidence type="ECO:0000313" key="1">
    <source>
        <dbReference type="EMBL" id="GAG53928.1"/>
    </source>
</evidence>
<accession>X0Z0A7</accession>
<dbReference type="CDD" id="cd01283">
    <property type="entry name" value="cytidine_deaminase"/>
    <property type="match status" value="1"/>
</dbReference>
<dbReference type="AlphaFoldDB" id="X0Z0A7"/>